<dbReference type="GO" id="GO:0047294">
    <property type="term" value="F:phosphoglycerol geranylgeranyltransferase activity"/>
    <property type="evidence" value="ECO:0007669"/>
    <property type="project" value="UniProtKB-UniRule"/>
</dbReference>
<protein>
    <recommendedName>
        <fullName evidence="9">Geranylgeranylglyceryl phosphate synthase</fullName>
        <shortName evidence="9">GGGP synthase</shortName>
        <shortName evidence="9">GGGPS</shortName>
        <ecNumber evidence="9">2.5.1.41</ecNumber>
    </recommendedName>
    <alternativeName>
        <fullName evidence="9">(S)-3-O-geranylgeranylglyceryl phosphate synthase</fullName>
    </alternativeName>
    <alternativeName>
        <fullName evidence="9">Phosphoglycerol geranylgeranyltransferase</fullName>
    </alternativeName>
</protein>
<dbReference type="AlphaFoldDB" id="A0A075FLA9"/>
<keyword evidence="6 9" id="KW-0594">Phospholipid biosynthesis</keyword>
<gene>
    <name evidence="10" type="primary">pcrB</name>
</gene>
<dbReference type="GO" id="GO:0000287">
    <property type="term" value="F:magnesium ion binding"/>
    <property type="evidence" value="ECO:0007669"/>
    <property type="project" value="UniProtKB-UniRule"/>
</dbReference>
<dbReference type="Pfam" id="PF01884">
    <property type="entry name" value="PcrB"/>
    <property type="match status" value="1"/>
</dbReference>
<comment type="function">
    <text evidence="9">Prenyltransferase that catalyzes the transfer of the geranylgeranyl moiety of geranylgeranyl diphosphate (GGPP) to the C3 hydroxyl of sn-glycerol-1-phosphate (G1P). This reaction is the first ether-bond-formation step in the biosynthesis of archaeal membrane lipids.</text>
</comment>
<evidence type="ECO:0000256" key="1">
    <source>
        <dbReference type="ARBA" id="ARBA00022516"/>
    </source>
</evidence>
<keyword evidence="1 9" id="KW-0444">Lipid biosynthesis</keyword>
<dbReference type="PANTHER" id="PTHR21235:SF22">
    <property type="entry name" value="GERANYLGERANYLGLYCERYL PHOSPHATE SYNTHASE"/>
    <property type="match status" value="1"/>
</dbReference>
<keyword evidence="9" id="KW-0963">Cytoplasm</keyword>
<feature type="binding site" evidence="9">
    <location>
        <begin position="205"/>
        <end position="206"/>
    </location>
    <ligand>
        <name>sn-glycerol 1-phosphate</name>
        <dbReference type="ChEBI" id="CHEBI:57685"/>
    </ligand>
</feature>
<evidence type="ECO:0000256" key="6">
    <source>
        <dbReference type="ARBA" id="ARBA00023209"/>
    </source>
</evidence>
<name>A0A075FLA9_9ARCH</name>
<keyword evidence="7 9" id="KW-1208">Phospholipid metabolism</keyword>
<dbReference type="NCBIfam" id="NF003198">
    <property type="entry name" value="PRK04169.1-2"/>
    <property type="match status" value="1"/>
</dbReference>
<evidence type="ECO:0000256" key="7">
    <source>
        <dbReference type="ARBA" id="ARBA00023264"/>
    </source>
</evidence>
<comment type="similarity">
    <text evidence="9">Belongs to the GGGP/HepGP synthase family. Group II subfamily.</text>
</comment>
<dbReference type="GO" id="GO:0000107">
    <property type="term" value="F:imidazoleglycerol-phosphate synthase activity"/>
    <property type="evidence" value="ECO:0007669"/>
    <property type="project" value="TreeGrafter"/>
</dbReference>
<keyword evidence="2 9" id="KW-0808">Transferase</keyword>
<feature type="binding site" evidence="9">
    <location>
        <begin position="174"/>
        <end position="180"/>
    </location>
    <ligand>
        <name>sn-glycerol 1-phosphate</name>
        <dbReference type="ChEBI" id="CHEBI:57685"/>
    </ligand>
</feature>
<keyword evidence="4 9" id="KW-0460">Magnesium</keyword>
<evidence type="ECO:0000256" key="3">
    <source>
        <dbReference type="ARBA" id="ARBA00022723"/>
    </source>
</evidence>
<sequence length="249" mass="26370">MKIGKTEKILLNSAKDGPLCFTLLDSQSTPAASLPSIIKTIENSKAAAIFIGGSTISDQMEIETFVNNIKKLTKLPVILFPGNISGVASNADAILFMSLLNSDNPYFITGAQALGSISVKKHNIEPLPTAYIIIGEGSGAAGFVGQARGIPTDKPEIAGMYALAAEYMGMRFLYLESGSGAKDPIPIKTIQTVRKLYTGFLMVGGGIKNEATAKKIAKTGIDAIIIGSLLETKNYKTTLPKITKALRSK</sequence>
<dbReference type="GO" id="GO:0005737">
    <property type="term" value="C:cytoplasm"/>
    <property type="evidence" value="ECO:0007669"/>
    <property type="project" value="UniProtKB-SubCell"/>
</dbReference>
<evidence type="ECO:0000256" key="4">
    <source>
        <dbReference type="ARBA" id="ARBA00022842"/>
    </source>
</evidence>
<feature type="binding site" evidence="9">
    <location>
        <begin position="227"/>
        <end position="228"/>
    </location>
    <ligand>
        <name>sn-glycerol 1-phosphate</name>
        <dbReference type="ChEBI" id="CHEBI:57685"/>
    </ligand>
</feature>
<dbReference type="EMBL" id="KF900305">
    <property type="protein sequence ID" value="AIE90316.1"/>
    <property type="molecule type" value="Genomic_DNA"/>
</dbReference>
<comment type="catalytic activity">
    <reaction evidence="8 9">
        <text>sn-glycerol 1-phosphate + (2E,6E,10E)-geranylgeranyl diphosphate = sn-3-O-(geranylgeranyl)glycerol 1-phosphate + diphosphate</text>
        <dbReference type="Rhea" id="RHEA:23404"/>
        <dbReference type="ChEBI" id="CHEBI:33019"/>
        <dbReference type="ChEBI" id="CHEBI:57677"/>
        <dbReference type="ChEBI" id="CHEBI:57685"/>
        <dbReference type="ChEBI" id="CHEBI:58756"/>
        <dbReference type="EC" id="2.5.1.41"/>
    </reaction>
</comment>
<comment type="cofactor">
    <cofactor evidence="9">
        <name>Mg(2+)</name>
        <dbReference type="ChEBI" id="CHEBI:18420"/>
    </cofactor>
</comment>
<evidence type="ECO:0000256" key="8">
    <source>
        <dbReference type="ARBA" id="ARBA00047288"/>
    </source>
</evidence>
<keyword evidence="3 9" id="KW-0479">Metal-binding</keyword>
<keyword evidence="5 9" id="KW-0443">Lipid metabolism</keyword>
<dbReference type="HAMAP" id="MF_00112">
    <property type="entry name" value="GGGP_HepGP_synthase"/>
    <property type="match status" value="1"/>
</dbReference>
<evidence type="ECO:0000313" key="10">
    <source>
        <dbReference type="EMBL" id="AIE90316.1"/>
    </source>
</evidence>
<proteinExistence type="inferred from homology"/>
<dbReference type="Gene3D" id="3.20.20.390">
    <property type="entry name" value="FMN-linked oxidoreductases"/>
    <property type="match status" value="1"/>
</dbReference>
<dbReference type="SUPFAM" id="SSF51395">
    <property type="entry name" value="FMN-linked oxidoreductases"/>
    <property type="match status" value="1"/>
</dbReference>
<evidence type="ECO:0000256" key="2">
    <source>
        <dbReference type="ARBA" id="ARBA00022679"/>
    </source>
</evidence>
<dbReference type="NCBIfam" id="TIGR01768">
    <property type="entry name" value="GGGP-family"/>
    <property type="match status" value="1"/>
</dbReference>
<comment type="pathway">
    <text evidence="9">Membrane lipid metabolism; glycerophospholipid metabolism.</text>
</comment>
<dbReference type="UniPathway" id="UPA00940"/>
<dbReference type="InterPro" id="IPR038597">
    <property type="entry name" value="GGGP/HepGP_synthase_sf"/>
</dbReference>
<comment type="caution">
    <text evidence="9">Lacks conserved residue(s) required for the propagation of feature annotation.</text>
</comment>
<dbReference type="PANTHER" id="PTHR21235">
    <property type="entry name" value="IMIDAZOLE GLYCEROL PHOSPHATE SYNTHASE SUBUNIT HISF/H IGP SYNTHASE SUBUNIT HISF/H"/>
    <property type="match status" value="1"/>
</dbReference>
<dbReference type="InterPro" id="IPR010946">
    <property type="entry name" value="GGGP_synth"/>
</dbReference>
<feature type="binding site" evidence="9">
    <location>
        <position position="25"/>
    </location>
    <ligand>
        <name>Mg(2+)</name>
        <dbReference type="ChEBI" id="CHEBI:18420"/>
    </ligand>
</feature>
<reference evidence="10" key="1">
    <citation type="journal article" date="2014" name="Genome Biol. Evol.">
        <title>Pangenome evidence for extensive interdomain horizontal transfer affecting lineage core and shell genes in uncultured planktonic thaumarchaeota and euryarchaeota.</title>
        <authorList>
            <person name="Deschamps P."/>
            <person name="Zivanovic Y."/>
            <person name="Moreira D."/>
            <person name="Rodriguez-Valera F."/>
            <person name="Lopez-Garcia P."/>
        </authorList>
    </citation>
    <scope>NUCLEOTIDE SEQUENCE</scope>
</reference>
<organism evidence="10">
    <name type="scientific">uncultured marine thaumarchaeote AD1000_02_C08</name>
    <dbReference type="NCBI Taxonomy" id="1455880"/>
    <lineage>
        <taxon>Archaea</taxon>
        <taxon>Nitrososphaerota</taxon>
        <taxon>environmental samples</taxon>
    </lineage>
</organism>
<dbReference type="InterPro" id="IPR008205">
    <property type="entry name" value="GGGP_HepGP_synthase"/>
</dbReference>
<evidence type="ECO:0000256" key="5">
    <source>
        <dbReference type="ARBA" id="ARBA00023098"/>
    </source>
</evidence>
<feature type="binding site" evidence="9">
    <location>
        <position position="54"/>
    </location>
    <ligand>
        <name>Mg(2+)</name>
        <dbReference type="ChEBI" id="CHEBI:18420"/>
    </ligand>
</feature>
<comment type="subcellular location">
    <subcellularLocation>
        <location evidence="9">Cytoplasm</location>
    </subcellularLocation>
</comment>
<dbReference type="InterPro" id="IPR050064">
    <property type="entry name" value="IGPS_HisA/HisF"/>
</dbReference>
<accession>A0A075FLA9</accession>
<dbReference type="CDD" id="cd02812">
    <property type="entry name" value="PcrB_like"/>
    <property type="match status" value="1"/>
</dbReference>
<dbReference type="NCBIfam" id="TIGR01769">
    <property type="entry name" value="GGGP"/>
    <property type="match status" value="1"/>
</dbReference>
<evidence type="ECO:0000256" key="9">
    <source>
        <dbReference type="HAMAP-Rule" id="MF_00112"/>
    </source>
</evidence>
<dbReference type="GO" id="GO:0046474">
    <property type="term" value="P:glycerophospholipid biosynthetic process"/>
    <property type="evidence" value="ECO:0007669"/>
    <property type="project" value="UniProtKB-UniRule"/>
</dbReference>
<dbReference type="EC" id="2.5.1.41" evidence="9"/>